<evidence type="ECO:0000256" key="1">
    <source>
        <dbReference type="SAM" id="MobiDB-lite"/>
    </source>
</evidence>
<evidence type="ECO:0008006" key="4">
    <source>
        <dbReference type="Google" id="ProtNLM"/>
    </source>
</evidence>
<keyword evidence="3" id="KW-1185">Reference proteome</keyword>
<accession>A0ABX1U0V4</accession>
<sequence>MPAIVRFAQLAIHVWSRAVCSPAIGVLAAQLCLLFALPTLAAEQEVFVTRGAGSPVFSDRQQPGAKAVTLPPINVVEPVPVSKADASPRSPEEEGRTQAATLAYRSFRIVSPEDNGSVVANSALFDVRVAVEPPLQLGAGHAIEVRVNGQAVGQRFTASEFTIPPEFWGDVLPPANQRQQLDATIVDRYGAVLEQAAPVTFILRHVSGGYQRPWHGPGYRPGYAPGHRPRPTPLPIEKPQPPPAQPFDPWEEKFKQEGLRFYDPQAQPGRDKPRGELPRRSDGH</sequence>
<name>A0ABX1U0V4_9PROT</name>
<feature type="compositionally biased region" description="Pro residues" evidence="1">
    <location>
        <begin position="231"/>
        <end position="246"/>
    </location>
</feature>
<organism evidence="2 3">
    <name type="scientific">Candidatus Accumulibacter phosphatis</name>
    <dbReference type="NCBI Taxonomy" id="327160"/>
    <lineage>
        <taxon>Bacteria</taxon>
        <taxon>Pseudomonadati</taxon>
        <taxon>Pseudomonadota</taxon>
        <taxon>Betaproteobacteria</taxon>
        <taxon>Candidatus Accumulibacter</taxon>
    </lineage>
</organism>
<dbReference type="EMBL" id="SPMY01000048">
    <property type="protein sequence ID" value="NMQ29226.1"/>
    <property type="molecule type" value="Genomic_DNA"/>
</dbReference>
<feature type="region of interest" description="Disordered" evidence="1">
    <location>
        <begin position="214"/>
        <end position="284"/>
    </location>
</feature>
<evidence type="ECO:0000313" key="2">
    <source>
        <dbReference type="EMBL" id="NMQ29226.1"/>
    </source>
</evidence>
<proteinExistence type="predicted"/>
<gene>
    <name evidence="2" type="ORF">E4Q23_16515</name>
</gene>
<feature type="compositionally biased region" description="Basic and acidic residues" evidence="1">
    <location>
        <begin position="250"/>
        <end position="260"/>
    </location>
</feature>
<comment type="caution">
    <text evidence="2">The sequence shown here is derived from an EMBL/GenBank/DDBJ whole genome shotgun (WGS) entry which is preliminary data.</text>
</comment>
<feature type="compositionally biased region" description="Basic and acidic residues" evidence="1">
    <location>
        <begin position="269"/>
        <end position="284"/>
    </location>
</feature>
<reference evidence="2 3" key="1">
    <citation type="submission" date="2019-03" db="EMBL/GenBank/DDBJ databases">
        <title>Metabolic reconstructions from genomes of highly enriched 'Candidatus Accumulibacter' and 'Candidatus Competibacter' bioreactor populations.</title>
        <authorList>
            <person name="Annavajhala M.K."/>
            <person name="Welles L."/>
            <person name="Abbas B."/>
            <person name="Sorokin D."/>
            <person name="Park H."/>
            <person name="Van Loosdrecht M."/>
            <person name="Chandran K."/>
        </authorList>
    </citation>
    <scope>NUCLEOTIDE SEQUENCE [LARGE SCALE GENOMIC DNA]</scope>
    <source>
        <strain evidence="2 3">SBR_S</strain>
    </source>
</reference>
<protein>
    <recommendedName>
        <fullName evidence="4">DUF4124 domain-containing protein</fullName>
    </recommendedName>
</protein>
<dbReference type="RefSeq" id="WP_169067683.1">
    <property type="nucleotide sequence ID" value="NZ_SPMY01000048.1"/>
</dbReference>
<dbReference type="Proteomes" id="UP000749010">
    <property type="component" value="Unassembled WGS sequence"/>
</dbReference>
<evidence type="ECO:0000313" key="3">
    <source>
        <dbReference type="Proteomes" id="UP000749010"/>
    </source>
</evidence>